<dbReference type="RefSeq" id="XP_022131922.1">
    <property type="nucleotide sequence ID" value="XM_022276230.1"/>
</dbReference>
<proteinExistence type="predicted"/>
<reference evidence="8" key="1">
    <citation type="submission" date="2025-08" db="UniProtKB">
        <authorList>
            <consortium name="RefSeq"/>
        </authorList>
    </citation>
    <scope>IDENTIFICATION</scope>
    <source>
        <strain evidence="8">OHB3-1</strain>
    </source>
</reference>
<keyword evidence="4" id="KW-0539">Nucleus</keyword>
<dbReference type="Proteomes" id="UP000504603">
    <property type="component" value="Unplaced"/>
</dbReference>
<dbReference type="InterPro" id="IPR044692">
    <property type="entry name" value="WPP1/2/3"/>
</dbReference>
<dbReference type="GeneID" id="111004941"/>
<keyword evidence="3" id="KW-0963">Cytoplasm</keyword>
<dbReference type="Pfam" id="PF13943">
    <property type="entry name" value="WPP"/>
    <property type="match status" value="1"/>
</dbReference>
<keyword evidence="7" id="KW-1185">Reference proteome</keyword>
<gene>
    <name evidence="8" type="primary">LOC111004941</name>
</gene>
<evidence type="ECO:0000256" key="5">
    <source>
        <dbReference type="SAM" id="MobiDB-lite"/>
    </source>
</evidence>
<dbReference type="GO" id="GO:0005737">
    <property type="term" value="C:cytoplasm"/>
    <property type="evidence" value="ECO:0007669"/>
    <property type="project" value="UniProtKB-SubCell"/>
</dbReference>
<protein>
    <submittedName>
        <fullName evidence="8">MFP1 attachment factor 1-like</fullName>
    </submittedName>
</protein>
<comment type="subcellular location">
    <subcellularLocation>
        <location evidence="2">Cytoplasm</location>
    </subcellularLocation>
    <subcellularLocation>
        <location evidence="1">Nucleus</location>
    </subcellularLocation>
</comment>
<name>A0A6J1BSC5_MOMCH</name>
<dbReference type="InterPro" id="IPR025265">
    <property type="entry name" value="WPP_dom"/>
</dbReference>
<feature type="region of interest" description="Disordered" evidence="5">
    <location>
        <begin position="121"/>
        <end position="147"/>
    </location>
</feature>
<dbReference type="PANTHER" id="PTHR34362">
    <property type="entry name" value="WPP DOMAIN-CONTAINING PROTEIN 1-RELATED"/>
    <property type="match status" value="1"/>
</dbReference>
<sequence length="147" mass="15827">MSEPQITASSPPPEAEPKEPTESPKPFGTKFSIWPPTQRTRDAVISRLIETLSTPSILSKRYGTIPPDEAAAAARLIEEEAYLAAGVSPATEDDGIEILQVYSKEISRRMLETVKGRAIPVAPAENGESEAPTPPVAPSEETPTFEN</sequence>
<dbReference type="AlphaFoldDB" id="A0A6J1BSC5"/>
<dbReference type="InterPro" id="IPR038214">
    <property type="entry name" value="WPP_sf"/>
</dbReference>
<dbReference type="GO" id="GO:0005634">
    <property type="term" value="C:nucleus"/>
    <property type="evidence" value="ECO:0007669"/>
    <property type="project" value="UniProtKB-SubCell"/>
</dbReference>
<evidence type="ECO:0000256" key="4">
    <source>
        <dbReference type="ARBA" id="ARBA00023242"/>
    </source>
</evidence>
<dbReference type="KEGG" id="mcha:111004941"/>
<feature type="domain" description="WPP" evidence="6">
    <location>
        <begin position="31"/>
        <end position="119"/>
    </location>
</feature>
<feature type="region of interest" description="Disordered" evidence="5">
    <location>
        <begin position="1"/>
        <end position="34"/>
    </location>
</feature>
<evidence type="ECO:0000259" key="6">
    <source>
        <dbReference type="Pfam" id="PF13943"/>
    </source>
</evidence>
<dbReference type="Gene3D" id="1.10.246.200">
    <property type="entry name" value="WPP domain"/>
    <property type="match status" value="1"/>
</dbReference>
<evidence type="ECO:0000256" key="1">
    <source>
        <dbReference type="ARBA" id="ARBA00004123"/>
    </source>
</evidence>
<evidence type="ECO:0000256" key="2">
    <source>
        <dbReference type="ARBA" id="ARBA00004496"/>
    </source>
</evidence>
<evidence type="ECO:0000313" key="8">
    <source>
        <dbReference type="RefSeq" id="XP_022131922.1"/>
    </source>
</evidence>
<dbReference type="GO" id="GO:0000278">
    <property type="term" value="P:mitotic cell cycle"/>
    <property type="evidence" value="ECO:0007669"/>
    <property type="project" value="InterPro"/>
</dbReference>
<accession>A0A6J1BSC5</accession>
<dbReference type="GO" id="GO:0048527">
    <property type="term" value="P:lateral root development"/>
    <property type="evidence" value="ECO:0007669"/>
    <property type="project" value="InterPro"/>
</dbReference>
<organism evidence="7 8">
    <name type="scientific">Momordica charantia</name>
    <name type="common">Bitter gourd</name>
    <name type="synonym">Balsam pear</name>
    <dbReference type="NCBI Taxonomy" id="3673"/>
    <lineage>
        <taxon>Eukaryota</taxon>
        <taxon>Viridiplantae</taxon>
        <taxon>Streptophyta</taxon>
        <taxon>Embryophyta</taxon>
        <taxon>Tracheophyta</taxon>
        <taxon>Spermatophyta</taxon>
        <taxon>Magnoliopsida</taxon>
        <taxon>eudicotyledons</taxon>
        <taxon>Gunneridae</taxon>
        <taxon>Pentapetalae</taxon>
        <taxon>rosids</taxon>
        <taxon>fabids</taxon>
        <taxon>Cucurbitales</taxon>
        <taxon>Cucurbitaceae</taxon>
        <taxon>Momordiceae</taxon>
        <taxon>Momordica</taxon>
    </lineage>
</organism>
<dbReference type="PANTHER" id="PTHR34362:SF1">
    <property type="entry name" value="WPP DOMAIN-CONTAINING PROTEIN 1-RELATED"/>
    <property type="match status" value="1"/>
</dbReference>
<evidence type="ECO:0000313" key="7">
    <source>
        <dbReference type="Proteomes" id="UP000504603"/>
    </source>
</evidence>
<evidence type="ECO:0000256" key="3">
    <source>
        <dbReference type="ARBA" id="ARBA00022490"/>
    </source>
</evidence>
<dbReference type="OrthoDB" id="1927559at2759"/>